<evidence type="ECO:0000313" key="2">
    <source>
        <dbReference type="EMBL" id="QEA43021.1"/>
    </source>
</evidence>
<organism evidence="2 3">
    <name type="scientific">Leuconostoc pseudomesenteroides</name>
    <dbReference type="NCBI Taxonomy" id="33968"/>
    <lineage>
        <taxon>Bacteria</taxon>
        <taxon>Bacillati</taxon>
        <taxon>Bacillota</taxon>
        <taxon>Bacilli</taxon>
        <taxon>Lactobacillales</taxon>
        <taxon>Lactobacillaceae</taxon>
        <taxon>Leuconostoc</taxon>
    </lineage>
</organism>
<dbReference type="AlphaFoldDB" id="A0A5B8T317"/>
<reference evidence="2 3" key="1">
    <citation type="submission" date="2019-06" db="EMBL/GenBank/DDBJ databases">
        <title>Genome analyses of bacteria isolated from kimchi.</title>
        <authorList>
            <person name="Lee S."/>
            <person name="Ahn S."/>
            <person name="Roh S."/>
        </authorList>
    </citation>
    <scope>NUCLEOTIDE SEQUENCE [LARGE SCALE GENOMIC DNA]</scope>
    <source>
        <strain evidence="2 3">CBA3630</strain>
    </source>
</reference>
<dbReference type="InterPro" id="IPR036361">
    <property type="entry name" value="SAP_dom_sf"/>
</dbReference>
<evidence type="ECO:0000259" key="1">
    <source>
        <dbReference type="Pfam" id="PF12949"/>
    </source>
</evidence>
<sequence>MVTCIKTVCTTTCSSRNNKRTVFLYQSREHPVKANNLADEMPAKPTDTNTVAEIKAWLDAHNVTYPSNAVKADLLALVNDTDA</sequence>
<name>A0A5B8T317_LEUPS</name>
<dbReference type="InterPro" id="IPR025856">
    <property type="entry name" value="HeH/LEM_domain"/>
</dbReference>
<dbReference type="Proteomes" id="UP000321296">
    <property type="component" value="Chromosome"/>
</dbReference>
<dbReference type="Gene3D" id="1.10.720.30">
    <property type="entry name" value="SAP domain"/>
    <property type="match status" value="1"/>
</dbReference>
<dbReference type="EMBL" id="CP042383">
    <property type="protein sequence ID" value="QEA43021.1"/>
    <property type="molecule type" value="Genomic_DNA"/>
</dbReference>
<feature type="domain" description="HeH/LEM" evidence="1">
    <location>
        <begin position="50"/>
        <end position="80"/>
    </location>
</feature>
<evidence type="ECO:0000313" key="3">
    <source>
        <dbReference type="Proteomes" id="UP000321296"/>
    </source>
</evidence>
<dbReference type="KEGG" id="lpse:FGL85_01035"/>
<dbReference type="Pfam" id="PF12949">
    <property type="entry name" value="HeH"/>
    <property type="match status" value="1"/>
</dbReference>
<dbReference type="CDD" id="cd12935">
    <property type="entry name" value="LEM_like"/>
    <property type="match status" value="1"/>
</dbReference>
<proteinExistence type="predicted"/>
<gene>
    <name evidence="2" type="ORF">FGL85_01035</name>
</gene>
<protein>
    <recommendedName>
        <fullName evidence="1">HeH/LEM domain-containing protein</fullName>
    </recommendedName>
</protein>
<accession>A0A5B8T317</accession>